<organism evidence="2 3">
    <name type="scientific">Vibrio phage VpV262</name>
    <dbReference type="NCBI Taxonomy" id="2907796"/>
    <lineage>
        <taxon>Viruses</taxon>
        <taxon>Duplodnaviria</taxon>
        <taxon>Heunggongvirae</taxon>
        <taxon>Uroviricota</taxon>
        <taxon>Caudoviricetes</taxon>
        <taxon>Zobellviridae</taxon>
        <taxon>Vipivirus</taxon>
        <taxon>Vipivirus canadense</taxon>
    </lineage>
</organism>
<proteinExistence type="predicted"/>
<reference evidence="2 3" key="1">
    <citation type="journal article" date="2003" name="Virology">
        <title>The complete sequence of marine bacteriophage VpV262 infecting vibrio parahaemolyticus indicates that an ancestral component of a T7 viral supergroup is widespread in the marine environment.</title>
        <authorList>
            <person name="Hardies S.C."/>
            <person name="Comeau A.M."/>
            <person name="Serwer P."/>
            <person name="Suttle C.A."/>
        </authorList>
    </citation>
    <scope>NUCLEOTIDE SEQUENCE</scope>
</reference>
<dbReference type="RefSeq" id="NP_640268.1">
    <property type="nucleotide sequence ID" value="NC_003907.2"/>
</dbReference>
<evidence type="ECO:0000313" key="3">
    <source>
        <dbReference type="Proteomes" id="UP000001794"/>
    </source>
</evidence>
<dbReference type="GeneID" id="956032"/>
<dbReference type="KEGG" id="vg:956032"/>
<sequence length="134" mass="14942">MSSAWSFKDPDDLELETPDGDCVYVCGSGERIMYGAGKGEADNLVYYVNVGDYQRAIDVLRKYKDSSVTGWGHQLLADLENYMLKSTPDPVASIDEADSFGIGQPNRKSTKQWEPDTPDPDVDLMKSIRDACHR</sequence>
<name>Q8LT92_9CAUD</name>
<evidence type="ECO:0000313" key="2">
    <source>
        <dbReference type="EMBL" id="AAM28355.1"/>
    </source>
</evidence>
<dbReference type="EMBL" id="AY095314">
    <property type="protein sequence ID" value="AAM28355.1"/>
    <property type="molecule type" value="Genomic_DNA"/>
</dbReference>
<dbReference type="Proteomes" id="UP000001794">
    <property type="component" value="Segment"/>
</dbReference>
<accession>Q8LT92</accession>
<evidence type="ECO:0000256" key="1">
    <source>
        <dbReference type="SAM" id="MobiDB-lite"/>
    </source>
</evidence>
<protein>
    <submittedName>
        <fullName evidence="2">Uncharacterized protein</fullName>
    </submittedName>
</protein>
<keyword evidence="3" id="KW-1185">Reference proteome</keyword>
<feature type="region of interest" description="Disordered" evidence="1">
    <location>
        <begin position="94"/>
        <end position="126"/>
    </location>
</feature>